<dbReference type="PANTHER" id="PTHR11390">
    <property type="entry name" value="PROKARYOTIC DNA TOPOISOMERASE"/>
    <property type="match status" value="1"/>
</dbReference>
<dbReference type="InterPro" id="IPR000380">
    <property type="entry name" value="Topo_IA"/>
</dbReference>
<evidence type="ECO:0000256" key="1">
    <source>
        <dbReference type="RuleBase" id="RU362092"/>
    </source>
</evidence>
<gene>
    <name evidence="2" type="ORF">SASPL_145351</name>
</gene>
<dbReference type="GO" id="GO:0006310">
    <property type="term" value="P:DNA recombination"/>
    <property type="evidence" value="ECO:0007669"/>
    <property type="project" value="TreeGrafter"/>
</dbReference>
<sequence length="243" mass="27580">MEGKSRLQQICRINRDLILKIDSVWMNRDLKDECLILGSILEKPSVAKQVAGILSKNPSSGGMRTRDGQSRYNRIFEFNCVVRSQLIQMSFTSVTGHLMELEFDDRYRKWHHCDPVDLYHAPVKKYVPQAKLRASVFEAIEEEDKVIEKEDGLPPALLGSCNDRAKQLHNSPSGDGYNWINWTSRKHWRKKLGSVSGLSCGLIAVEGNKSRAHGCKADVYECLDEKMGCSRKYLDLSCRTVGS</sequence>
<dbReference type="EC" id="5.6.2.1" evidence="1"/>
<dbReference type="GO" id="GO:0005634">
    <property type="term" value="C:nucleus"/>
    <property type="evidence" value="ECO:0007669"/>
    <property type="project" value="TreeGrafter"/>
</dbReference>
<dbReference type="GO" id="GO:0031422">
    <property type="term" value="C:RecQ family helicase-topoisomerase III complex"/>
    <property type="evidence" value="ECO:0007669"/>
    <property type="project" value="TreeGrafter"/>
</dbReference>
<dbReference type="GO" id="GO:0006281">
    <property type="term" value="P:DNA repair"/>
    <property type="evidence" value="ECO:0007669"/>
    <property type="project" value="TreeGrafter"/>
</dbReference>
<keyword evidence="3" id="KW-1185">Reference proteome</keyword>
<keyword evidence="1" id="KW-0413">Isomerase</keyword>
<name>A0A8X8WHG2_SALSN</name>
<protein>
    <recommendedName>
        <fullName evidence="1">DNA topoisomerase</fullName>
        <ecNumber evidence="1">5.6.2.1</ecNumber>
    </recommendedName>
</protein>
<dbReference type="EMBL" id="PNBA02000017">
    <property type="protein sequence ID" value="KAG6394761.1"/>
    <property type="molecule type" value="Genomic_DNA"/>
</dbReference>
<dbReference type="Gene3D" id="3.40.50.140">
    <property type="match status" value="1"/>
</dbReference>
<keyword evidence="1" id="KW-0799">Topoisomerase</keyword>
<dbReference type="GO" id="GO:0003677">
    <property type="term" value="F:DNA binding"/>
    <property type="evidence" value="ECO:0007669"/>
    <property type="project" value="UniProtKB-KW"/>
</dbReference>
<evidence type="ECO:0000313" key="2">
    <source>
        <dbReference type="EMBL" id="KAG6394761.1"/>
    </source>
</evidence>
<dbReference type="GO" id="GO:0003917">
    <property type="term" value="F:DNA topoisomerase type I (single strand cut, ATP-independent) activity"/>
    <property type="evidence" value="ECO:0007669"/>
    <property type="project" value="UniProtKB-EC"/>
</dbReference>
<organism evidence="2">
    <name type="scientific">Salvia splendens</name>
    <name type="common">Scarlet sage</name>
    <dbReference type="NCBI Taxonomy" id="180675"/>
    <lineage>
        <taxon>Eukaryota</taxon>
        <taxon>Viridiplantae</taxon>
        <taxon>Streptophyta</taxon>
        <taxon>Embryophyta</taxon>
        <taxon>Tracheophyta</taxon>
        <taxon>Spermatophyta</taxon>
        <taxon>Magnoliopsida</taxon>
        <taxon>eudicotyledons</taxon>
        <taxon>Gunneridae</taxon>
        <taxon>Pentapetalae</taxon>
        <taxon>asterids</taxon>
        <taxon>lamiids</taxon>
        <taxon>Lamiales</taxon>
        <taxon>Lamiaceae</taxon>
        <taxon>Nepetoideae</taxon>
        <taxon>Mentheae</taxon>
        <taxon>Salviinae</taxon>
        <taxon>Salvia</taxon>
        <taxon>Salvia subgen. Calosphace</taxon>
        <taxon>core Calosphace</taxon>
    </lineage>
</organism>
<comment type="catalytic activity">
    <reaction evidence="1">
        <text>ATP-independent breakage of single-stranded DNA, followed by passage and rejoining.</text>
        <dbReference type="EC" id="5.6.2.1"/>
    </reaction>
</comment>
<comment type="function">
    <text evidence="1">Introduces a single-strand break via transesterification at a target site in duplex DNA. Releases the supercoiling and torsional tension of DNA introduced during the DNA replication and transcription by transiently cleaving and rejoining one strand of the DNA duplex. The scissile phosphodiester is attacked by the catalytic tyrosine of the enzyme, resulting in the formation of a DNA-(5'-phosphotyrosyl)-enzyme intermediate and the expulsion of a 3'-OH DNA strand.</text>
</comment>
<comment type="similarity">
    <text evidence="1">Belongs to the type IA topoisomerase family.</text>
</comment>
<keyword evidence="1" id="KW-0238">DNA-binding</keyword>
<dbReference type="SUPFAM" id="SSF56712">
    <property type="entry name" value="Prokaryotic type I DNA topoisomerase"/>
    <property type="match status" value="1"/>
</dbReference>
<dbReference type="AlphaFoldDB" id="A0A8X8WHG2"/>
<reference evidence="2" key="2">
    <citation type="submission" date="2020-08" db="EMBL/GenBank/DDBJ databases">
        <title>Plant Genome Project.</title>
        <authorList>
            <person name="Zhang R.-G."/>
        </authorList>
    </citation>
    <scope>NUCLEOTIDE SEQUENCE</scope>
    <source>
        <strain evidence="2">Huo1</strain>
        <tissue evidence="2">Leaf</tissue>
    </source>
</reference>
<comment type="caution">
    <text evidence="2">The sequence shown here is derived from an EMBL/GenBank/DDBJ whole genome shotgun (WGS) entry which is preliminary data.</text>
</comment>
<proteinExistence type="inferred from homology"/>
<evidence type="ECO:0000313" key="3">
    <source>
        <dbReference type="Proteomes" id="UP000298416"/>
    </source>
</evidence>
<dbReference type="PANTHER" id="PTHR11390:SF21">
    <property type="entry name" value="DNA TOPOISOMERASE 3-ALPHA"/>
    <property type="match status" value="1"/>
</dbReference>
<accession>A0A8X8WHG2</accession>
<dbReference type="InterPro" id="IPR023405">
    <property type="entry name" value="Topo_IA_core_domain"/>
</dbReference>
<dbReference type="Proteomes" id="UP000298416">
    <property type="component" value="Unassembled WGS sequence"/>
</dbReference>
<dbReference type="GO" id="GO:0006265">
    <property type="term" value="P:DNA topological change"/>
    <property type="evidence" value="ECO:0007669"/>
    <property type="project" value="InterPro"/>
</dbReference>
<reference evidence="2" key="1">
    <citation type="submission" date="2018-01" db="EMBL/GenBank/DDBJ databases">
        <authorList>
            <person name="Mao J.F."/>
        </authorList>
    </citation>
    <scope>NUCLEOTIDE SEQUENCE</scope>
    <source>
        <strain evidence="2">Huo1</strain>
        <tissue evidence="2">Leaf</tissue>
    </source>
</reference>